<dbReference type="GO" id="GO:0072686">
    <property type="term" value="C:mitotic spindle"/>
    <property type="evidence" value="ECO:0007669"/>
    <property type="project" value="TreeGrafter"/>
</dbReference>
<feature type="compositionally biased region" description="Polar residues" evidence="6">
    <location>
        <begin position="340"/>
        <end position="353"/>
    </location>
</feature>
<organism evidence="8 9">
    <name type="scientific">Kryptolebias marmoratus</name>
    <name type="common">Mangrove killifish</name>
    <name type="synonym">Rivulus marmoratus</name>
    <dbReference type="NCBI Taxonomy" id="37003"/>
    <lineage>
        <taxon>Eukaryota</taxon>
        <taxon>Metazoa</taxon>
        <taxon>Chordata</taxon>
        <taxon>Craniata</taxon>
        <taxon>Vertebrata</taxon>
        <taxon>Euteleostomi</taxon>
        <taxon>Actinopterygii</taxon>
        <taxon>Neopterygii</taxon>
        <taxon>Teleostei</taxon>
        <taxon>Neoteleostei</taxon>
        <taxon>Acanthomorphata</taxon>
        <taxon>Ovalentaria</taxon>
        <taxon>Atherinomorphae</taxon>
        <taxon>Cyprinodontiformes</taxon>
        <taxon>Rivulidae</taxon>
        <taxon>Kryptolebias</taxon>
    </lineage>
</organism>
<feature type="region of interest" description="Disordered" evidence="6">
    <location>
        <begin position="144"/>
        <end position="164"/>
    </location>
</feature>
<protein>
    <submittedName>
        <fullName evidence="8">Cytoskeleton-associated protein 2-like</fullName>
    </submittedName>
</protein>
<name>A0A3Q2ZHS3_KRYMA</name>
<dbReference type="InterPro" id="IPR052855">
    <property type="entry name" value="CKAP2-like"/>
</dbReference>
<feature type="compositionally biased region" description="Polar residues" evidence="6">
    <location>
        <begin position="368"/>
        <end position="393"/>
    </location>
</feature>
<sequence>MEDGESAPMLSRKELRKQKLMEYLAAKGKLKPPIITSSLHQDRQVQKPVKSSIKVVTGKENEPSADTFKYKSSKSQTLTAQFSKDPLRRAFGISNTVNVRGGTLNRKENADRSFSSRASTQLKRNQNPFLTKTYTVVSSKPSVTAASTLKKPTNTRGQTSSKASSFAAKSNSNCSLSSNCASVQTAGSRLSIGPLVRTKTGLTPAVIQPRSTKTDLSHPCAPAHKTITTASVVGKKVRSSSTSSAPAPQRSAGVGSVNPRAGGKVQTESKSKPKPPQDKRSLPACKSQLSGGLRVTSTSCRLKAPSVKPEGRALTRKPAGPSADRPVKVTSGAEGEKKSQTSWRTNRCTSTAGSRLKPAVVTEPAGKTKTNTDTLSKKQTSSAKILPPQTATRRTVAPVICQTAPQPSRSVSITGRATDRKTPKVTAKVVPQTEGKKVTAAQEERLKKLQEWREARGISYKRPPMQVKTPVRRTVSVPQPFWASMKAEDEAHSLICAVDRSLADCIKLLAEGCPADQVKQIVSRLPSVSQKFAKYWICRARLMEQEGDLNVLPMFEEAVRVVLEPVDELRTVVFDILKKKDEIRENEKQEDTYPSAENSPDGGSNPLTTPKPVRALIIGERGGSSVVKYKITTTPGGPPSQQRQPVRLNGQEVRFFTPVRRSVRIESASLRYPASLQDHDVCVASYNDLISEEEDDTGSDERKSRGDFPSVNDTPMYVYRQNEALGDKVSVRLVRDDSL</sequence>
<feature type="compositionally biased region" description="Basic and acidic residues" evidence="6">
    <location>
        <begin position="267"/>
        <end position="281"/>
    </location>
</feature>
<evidence type="ECO:0000256" key="1">
    <source>
        <dbReference type="ARBA" id="ARBA00004245"/>
    </source>
</evidence>
<dbReference type="Ensembl" id="ENSKMAT00000003309.1">
    <property type="protein sequence ID" value="ENSKMAP00000003246.1"/>
    <property type="gene ID" value="ENSKMAG00000002485.1"/>
</dbReference>
<comment type="similarity">
    <text evidence="2">Belongs to the CKAP2 family.</text>
</comment>
<comment type="subcellular location">
    <subcellularLocation>
        <location evidence="1">Cytoplasm</location>
        <location evidence="1">Cytoskeleton</location>
    </subcellularLocation>
</comment>
<dbReference type="KEGG" id="kmr:108242737"/>
<feature type="compositionally biased region" description="Polar residues" evidence="6">
    <location>
        <begin position="144"/>
        <end position="159"/>
    </location>
</feature>
<dbReference type="GO" id="GO:0005829">
    <property type="term" value="C:cytosol"/>
    <property type="evidence" value="ECO:0007669"/>
    <property type="project" value="TreeGrafter"/>
</dbReference>
<dbReference type="InterPro" id="IPR029197">
    <property type="entry name" value="CKAP2_C"/>
</dbReference>
<evidence type="ECO:0000256" key="5">
    <source>
        <dbReference type="ARBA" id="ARBA00023212"/>
    </source>
</evidence>
<keyword evidence="3" id="KW-0963">Cytoplasm</keyword>
<dbReference type="GeneTree" id="ENSGT00530000063691"/>
<dbReference type="STRING" id="37003.ENSKMAP00000003246"/>
<dbReference type="GO" id="GO:0005813">
    <property type="term" value="C:centrosome"/>
    <property type="evidence" value="ECO:0007669"/>
    <property type="project" value="TreeGrafter"/>
</dbReference>
<dbReference type="Pfam" id="PF15297">
    <property type="entry name" value="CKAP2_C"/>
    <property type="match status" value="2"/>
</dbReference>
<dbReference type="OrthoDB" id="6288182at2759"/>
<dbReference type="GeneID" id="108242737"/>
<accession>A0A3Q2ZHS3</accession>
<feature type="region of interest" description="Disordered" evidence="6">
    <location>
        <begin position="207"/>
        <end position="394"/>
    </location>
</feature>
<keyword evidence="4" id="KW-0597">Phosphoprotein</keyword>
<dbReference type="RefSeq" id="XP_017283246.1">
    <property type="nucleotide sequence ID" value="XM_017427757.3"/>
</dbReference>
<evidence type="ECO:0000313" key="9">
    <source>
        <dbReference type="Proteomes" id="UP000264800"/>
    </source>
</evidence>
<feature type="region of interest" description="Disordered" evidence="6">
    <location>
        <begin position="585"/>
        <end position="611"/>
    </location>
</feature>
<feature type="domain" description="Cytoskeleton-associated protein 2 C-terminal" evidence="7">
    <location>
        <begin position="622"/>
        <end position="691"/>
    </location>
</feature>
<dbReference type="OMA" id="TPMYVYR"/>
<evidence type="ECO:0000313" key="8">
    <source>
        <dbReference type="Ensembl" id="ENSKMAP00000003246.1"/>
    </source>
</evidence>
<evidence type="ECO:0000256" key="4">
    <source>
        <dbReference type="ARBA" id="ARBA00022553"/>
    </source>
</evidence>
<dbReference type="CTD" id="150468"/>
<evidence type="ECO:0000256" key="3">
    <source>
        <dbReference type="ARBA" id="ARBA00022490"/>
    </source>
</evidence>
<evidence type="ECO:0000256" key="2">
    <source>
        <dbReference type="ARBA" id="ARBA00009468"/>
    </source>
</evidence>
<dbReference type="Proteomes" id="UP000264800">
    <property type="component" value="Unplaced"/>
</dbReference>
<reference evidence="8" key="2">
    <citation type="submission" date="2025-09" db="UniProtKB">
        <authorList>
            <consortium name="Ensembl"/>
        </authorList>
    </citation>
    <scope>IDENTIFICATION</scope>
</reference>
<keyword evidence="9" id="KW-1185">Reference proteome</keyword>
<feature type="region of interest" description="Disordered" evidence="6">
    <location>
        <begin position="36"/>
        <end position="61"/>
    </location>
</feature>
<evidence type="ECO:0000259" key="7">
    <source>
        <dbReference type="Pfam" id="PF15297"/>
    </source>
</evidence>
<feature type="compositionally biased region" description="Polar residues" evidence="6">
    <location>
        <begin position="595"/>
        <end position="608"/>
    </location>
</feature>
<feature type="compositionally biased region" description="Polar residues" evidence="6">
    <location>
        <begin position="287"/>
        <end position="300"/>
    </location>
</feature>
<feature type="domain" description="Cytoskeleton-associated protein 2 C-terminal" evidence="7">
    <location>
        <begin position="419"/>
        <end position="586"/>
    </location>
</feature>
<proteinExistence type="inferred from homology"/>
<evidence type="ECO:0000256" key="6">
    <source>
        <dbReference type="SAM" id="MobiDB-lite"/>
    </source>
</evidence>
<feature type="region of interest" description="Disordered" evidence="6">
    <location>
        <begin position="692"/>
        <end position="715"/>
    </location>
</feature>
<dbReference type="AlphaFoldDB" id="A0A3Q2ZHS3"/>
<dbReference type="PANTHER" id="PTHR47078:SF1">
    <property type="entry name" value="CYTOSKELETON-ASSOCIATED PROTEIN 2-LIKE"/>
    <property type="match status" value="1"/>
</dbReference>
<reference evidence="8" key="1">
    <citation type="submission" date="2025-08" db="UniProtKB">
        <authorList>
            <consortium name="Ensembl"/>
        </authorList>
    </citation>
    <scope>IDENTIFICATION</scope>
</reference>
<keyword evidence="5" id="KW-0206">Cytoskeleton</keyword>
<dbReference type="PANTHER" id="PTHR47078">
    <property type="entry name" value="CYTOSKELETON-ASSOCIATED PROTEIN 2-LIKE"/>
    <property type="match status" value="1"/>
</dbReference>